<dbReference type="InterPro" id="IPR024168">
    <property type="entry name" value="Catalase_SrpA-type_pred"/>
</dbReference>
<dbReference type="Pfam" id="PF00199">
    <property type="entry name" value="Catalase"/>
    <property type="match status" value="1"/>
</dbReference>
<dbReference type="InterPro" id="IPR020835">
    <property type="entry name" value="Catalase_sf"/>
</dbReference>
<evidence type="ECO:0000259" key="10">
    <source>
        <dbReference type="SMART" id="SM01060"/>
    </source>
</evidence>
<dbReference type="InterPro" id="IPR011614">
    <property type="entry name" value="Catalase_core"/>
</dbReference>
<dbReference type="GO" id="GO:0004096">
    <property type="term" value="F:catalase activity"/>
    <property type="evidence" value="ECO:0007669"/>
    <property type="project" value="InterPro"/>
</dbReference>
<evidence type="ECO:0000256" key="9">
    <source>
        <dbReference type="PIRSR" id="PIRSR000296-2"/>
    </source>
</evidence>
<dbReference type="GO" id="GO:0046872">
    <property type="term" value="F:metal ion binding"/>
    <property type="evidence" value="ECO:0007669"/>
    <property type="project" value="UniProtKB-KW"/>
</dbReference>
<dbReference type="Gene3D" id="2.40.180.10">
    <property type="entry name" value="Catalase core domain"/>
    <property type="match status" value="1"/>
</dbReference>
<evidence type="ECO:0000313" key="11">
    <source>
        <dbReference type="EMBL" id="TPG44311.1"/>
    </source>
</evidence>
<evidence type="ECO:0000256" key="3">
    <source>
        <dbReference type="ARBA" id="ARBA00022617"/>
    </source>
</evidence>
<comment type="similarity">
    <text evidence="1 7">Belongs to the catalase family.</text>
</comment>
<dbReference type="GO" id="GO:0042542">
    <property type="term" value="P:response to hydrogen peroxide"/>
    <property type="evidence" value="ECO:0007669"/>
    <property type="project" value="TreeGrafter"/>
</dbReference>
<gene>
    <name evidence="11" type="ORF">EAH89_27335</name>
</gene>
<feature type="active site" evidence="8">
    <location>
        <position position="73"/>
    </location>
</feature>
<dbReference type="Proteomes" id="UP000317078">
    <property type="component" value="Unassembled WGS sequence"/>
</dbReference>
<dbReference type="EC" id="1.11.1.-" evidence="7"/>
<proteinExistence type="inferred from homology"/>
<keyword evidence="6 7" id="KW-0408">Iron</keyword>
<dbReference type="GO" id="GO:0042744">
    <property type="term" value="P:hydrogen peroxide catabolic process"/>
    <property type="evidence" value="ECO:0007669"/>
    <property type="project" value="TreeGrafter"/>
</dbReference>
<dbReference type="PRINTS" id="PR00067">
    <property type="entry name" value="CATALASE"/>
</dbReference>
<dbReference type="PANTHER" id="PTHR11465">
    <property type="entry name" value="CATALASE"/>
    <property type="match status" value="1"/>
</dbReference>
<evidence type="ECO:0000256" key="1">
    <source>
        <dbReference type="ARBA" id="ARBA00005329"/>
    </source>
</evidence>
<dbReference type="SMART" id="SM01060">
    <property type="entry name" value="Catalase"/>
    <property type="match status" value="1"/>
</dbReference>
<dbReference type="GO" id="GO:0020037">
    <property type="term" value="F:heme binding"/>
    <property type="evidence" value="ECO:0007669"/>
    <property type="project" value="InterPro"/>
</dbReference>
<dbReference type="CDD" id="cd08153">
    <property type="entry name" value="srpA_like"/>
    <property type="match status" value="1"/>
</dbReference>
<protein>
    <recommendedName>
        <fullName evidence="7">Catalase-related peroxidase</fullName>
        <ecNumber evidence="7">1.11.1.-</ecNumber>
    </recommendedName>
</protein>
<dbReference type="EMBL" id="RCZP01000053">
    <property type="protein sequence ID" value="TPG44311.1"/>
    <property type="molecule type" value="Genomic_DNA"/>
</dbReference>
<reference evidence="11 12" key="1">
    <citation type="journal article" date="2019" name="Environ. Microbiol.">
        <title>Species interactions and distinct microbial communities in high Arctic permafrost affected cryosols are associated with the CH4 and CO2 gas fluxes.</title>
        <authorList>
            <person name="Altshuler I."/>
            <person name="Hamel J."/>
            <person name="Turney S."/>
            <person name="Magnuson E."/>
            <person name="Levesque R."/>
            <person name="Greer C."/>
            <person name="Whyte L.G."/>
        </authorList>
    </citation>
    <scope>NUCLEOTIDE SEQUENCE [LARGE SCALE GENOMIC DNA]</scope>
    <source>
        <strain evidence="11 12">S9.3B</strain>
    </source>
</reference>
<feature type="domain" description="Catalase core" evidence="10">
    <location>
        <begin position="30"/>
        <end position="346"/>
    </location>
</feature>
<accession>A0A502F6B6</accession>
<dbReference type="GO" id="GO:0005737">
    <property type="term" value="C:cytoplasm"/>
    <property type="evidence" value="ECO:0007669"/>
    <property type="project" value="TreeGrafter"/>
</dbReference>
<evidence type="ECO:0000313" key="12">
    <source>
        <dbReference type="Proteomes" id="UP000317078"/>
    </source>
</evidence>
<keyword evidence="3 7" id="KW-0349">Heme</keyword>
<comment type="cofactor">
    <cofactor evidence="7">
        <name>heme</name>
        <dbReference type="ChEBI" id="CHEBI:30413"/>
    </cofactor>
</comment>
<keyword evidence="2 7" id="KW-0575">Peroxidase</keyword>
<dbReference type="OrthoDB" id="255727at2"/>
<evidence type="ECO:0000256" key="8">
    <source>
        <dbReference type="PIRSR" id="PIRSR000296-1"/>
    </source>
</evidence>
<evidence type="ECO:0000256" key="2">
    <source>
        <dbReference type="ARBA" id="ARBA00022559"/>
    </source>
</evidence>
<evidence type="ECO:0000256" key="7">
    <source>
        <dbReference type="PIRNR" id="PIRNR000296"/>
    </source>
</evidence>
<evidence type="ECO:0000256" key="6">
    <source>
        <dbReference type="ARBA" id="ARBA00023004"/>
    </source>
</evidence>
<dbReference type="PANTHER" id="PTHR11465:SF9">
    <property type="entry name" value="CATALASE"/>
    <property type="match status" value="1"/>
</dbReference>
<comment type="caution">
    <text evidence="11">The sequence shown here is derived from an EMBL/GenBank/DDBJ whole genome shotgun (WGS) entry which is preliminary data.</text>
</comment>
<keyword evidence="5 7" id="KW-0560">Oxidoreductase</keyword>
<organism evidence="11 12">
    <name type="scientific">Muricoccus nepalensis</name>
    <dbReference type="NCBI Taxonomy" id="1854500"/>
    <lineage>
        <taxon>Bacteria</taxon>
        <taxon>Pseudomonadati</taxon>
        <taxon>Pseudomonadota</taxon>
        <taxon>Alphaproteobacteria</taxon>
        <taxon>Acetobacterales</taxon>
        <taxon>Roseomonadaceae</taxon>
        <taxon>Muricoccus</taxon>
    </lineage>
</organism>
<dbReference type="PROSITE" id="PS51402">
    <property type="entry name" value="CATALASE_3"/>
    <property type="match status" value="1"/>
</dbReference>
<evidence type="ECO:0000256" key="4">
    <source>
        <dbReference type="ARBA" id="ARBA00022723"/>
    </source>
</evidence>
<evidence type="ECO:0000256" key="5">
    <source>
        <dbReference type="ARBA" id="ARBA00023002"/>
    </source>
</evidence>
<dbReference type="Gene3D" id="1.20.1280.120">
    <property type="match status" value="1"/>
</dbReference>
<name>A0A502F6B6_9PROT</name>
<keyword evidence="12" id="KW-1185">Reference proteome</keyword>
<dbReference type="AlphaFoldDB" id="A0A502F6B6"/>
<feature type="binding site" description="axial binding residue" evidence="9">
    <location>
        <position position="335"/>
    </location>
    <ligand>
        <name>heme</name>
        <dbReference type="ChEBI" id="CHEBI:30413"/>
    </ligand>
    <ligandPart>
        <name>Fe</name>
        <dbReference type="ChEBI" id="CHEBI:18248"/>
    </ligandPart>
</feature>
<keyword evidence="4 7" id="KW-0479">Metal-binding</keyword>
<dbReference type="PIRSF" id="PIRSF000296">
    <property type="entry name" value="SrpA"/>
    <property type="match status" value="1"/>
</dbReference>
<dbReference type="SUPFAM" id="SSF56634">
    <property type="entry name" value="Heme-dependent catalase-like"/>
    <property type="match status" value="1"/>
</dbReference>
<comment type="function">
    <text evidence="7">Has an organic peroxide-dependent peroxidase activity.</text>
</comment>
<dbReference type="RefSeq" id="WP_140886894.1">
    <property type="nucleotide sequence ID" value="NZ_RCZP01000053.1"/>
</dbReference>
<dbReference type="InterPro" id="IPR018028">
    <property type="entry name" value="Catalase"/>
</dbReference>
<sequence length="346" mass="36986">MTRLAVILSIPEKRHQLTSLIGAALLAAGVSAPGLTAAQTQNLPRSAPQVAQQVVSSFDALFGGPHAGRRAVHANGLLTEGYFTPARSAPSLSRADHFAGESSPVLVRFSNFAAVPDLPDAHAAASPRGLAVKFMLPNGADTDIVAHSYDGFPVAKPDEFVTFLRALPELARLAEFTASRPAARAFLEHPKPTPVSYGTEAYFGVAAFLFSNSSGTTRHGRYRFRPGAGVSHLSAADAAKMPEQFLAEELDNRLRRGPVTIHISVQIAADGDPVDDGSRPWPSDRPEIDVGTLSITRIVPADDERQRDLRFIPTNLVDGIAPSADPMLVARTQSYRISADRREAGQ</sequence>